<evidence type="ECO:0000313" key="1">
    <source>
        <dbReference type="EMBL" id="KAJ0171040.1"/>
    </source>
</evidence>
<organism evidence="1 2">
    <name type="scientific">Dendrolimus kikuchii</name>
    <dbReference type="NCBI Taxonomy" id="765133"/>
    <lineage>
        <taxon>Eukaryota</taxon>
        <taxon>Metazoa</taxon>
        <taxon>Ecdysozoa</taxon>
        <taxon>Arthropoda</taxon>
        <taxon>Hexapoda</taxon>
        <taxon>Insecta</taxon>
        <taxon>Pterygota</taxon>
        <taxon>Neoptera</taxon>
        <taxon>Endopterygota</taxon>
        <taxon>Lepidoptera</taxon>
        <taxon>Glossata</taxon>
        <taxon>Ditrysia</taxon>
        <taxon>Bombycoidea</taxon>
        <taxon>Lasiocampidae</taxon>
        <taxon>Dendrolimus</taxon>
    </lineage>
</organism>
<dbReference type="EMBL" id="CM034411">
    <property type="protein sequence ID" value="KAJ0171040.1"/>
    <property type="molecule type" value="Genomic_DNA"/>
</dbReference>
<keyword evidence="2" id="KW-1185">Reference proteome</keyword>
<name>A0ACC1CHN7_9NEOP</name>
<gene>
    <name evidence="1" type="ORF">K1T71_013239</name>
</gene>
<evidence type="ECO:0000313" key="2">
    <source>
        <dbReference type="Proteomes" id="UP000824533"/>
    </source>
</evidence>
<proteinExistence type="predicted"/>
<sequence>MRVYYASTALGDVMAAKEPEVVSTEYRNQFAWPKDNADSVPRKSISMGALKKAAVAEGSVEAEPLMNHVDGDHDDGKRYIEDYLWNGQKPGVQRKSTFRNALSALISNGEDRSKDNRKRYKSEYKKKFRPFSQYVYEASKGTFTKCRGKGKSNEEASERMLGDQGAGAGAGAGAVTGAAVDAPGGTGGTLGAEGEDSASTLRAAGLQPLGLSQGDSWYREVLDLRKRAGEYKYRGWGTELAPEHITQLYNKQIELWYQVSRRSSLSALSLASTNHKALPRDEKDGKESKNHSPKKFRSFRSAPHQSIHAKLQETKALERSPHKTSPQKQRKKLQGHSFDEGAAQDGAKATENAAFRSPRRRPRSADPAPAHASLKHLPNGLEAHPRPIKPTGLPLSRGTSNRVRSSRGGRSPSAPSKVGPEVTGQDGAMDPGGAMGTNGAPGRGRRSRSVSKVGIKLDDDIPAHRSASVAKDHFFDDSPVVKSPPEPTRVKSPEQMNMRSPDPVNWTVPLDTGKTFTVTQNVKNDESIKRPSSEFKGASVAEDGATVKPAELAPIHHQQMSPIRSLKKSESPTSLSKRTDKTPTTPISLTPIDETKALDMNKMNGVNGVNGVNGINGMTSNELTPETPTQEPFKEKEMIKKPMEATQIAPGIVDTNVVKESPNTGGITAAEVLERARTRFDKFWGKKEEDNV</sequence>
<dbReference type="Proteomes" id="UP000824533">
    <property type="component" value="Linkage Group LG25"/>
</dbReference>
<reference evidence="1 2" key="1">
    <citation type="journal article" date="2021" name="Front. Genet.">
        <title>Chromosome-Level Genome Assembly Reveals Significant Gene Expansion in the Toll and IMD Signaling Pathways of Dendrolimus kikuchii.</title>
        <authorList>
            <person name="Zhou J."/>
            <person name="Wu P."/>
            <person name="Xiong Z."/>
            <person name="Liu N."/>
            <person name="Zhao N."/>
            <person name="Ji M."/>
            <person name="Qiu Y."/>
            <person name="Yang B."/>
        </authorList>
    </citation>
    <scope>NUCLEOTIDE SEQUENCE [LARGE SCALE GENOMIC DNA]</scope>
    <source>
        <strain evidence="1">Ann1</strain>
    </source>
</reference>
<comment type="caution">
    <text evidence="1">The sequence shown here is derived from an EMBL/GenBank/DDBJ whole genome shotgun (WGS) entry which is preliminary data.</text>
</comment>
<protein>
    <submittedName>
        <fullName evidence="1">Uncharacterized protein</fullName>
    </submittedName>
</protein>
<accession>A0ACC1CHN7</accession>